<dbReference type="CDD" id="cd15552">
    <property type="entry name" value="PHD_PHF3_like"/>
    <property type="match status" value="1"/>
</dbReference>
<name>A0A7S1NRK7_9EUGL</name>
<keyword evidence="3 6" id="KW-0863">Zinc-finger</keyword>
<gene>
    <name evidence="9" type="ORF">EGYM00392_LOCUS47022</name>
</gene>
<feature type="domain" description="PHD-type" evidence="8">
    <location>
        <begin position="321"/>
        <end position="375"/>
    </location>
</feature>
<keyword evidence="5" id="KW-0539">Nucleus</keyword>
<dbReference type="GO" id="GO:0008270">
    <property type="term" value="F:zinc ion binding"/>
    <property type="evidence" value="ECO:0007669"/>
    <property type="project" value="UniProtKB-KW"/>
</dbReference>
<dbReference type="Gene3D" id="3.30.40.10">
    <property type="entry name" value="Zinc/RING finger domain, C3HC4 (zinc finger)"/>
    <property type="match status" value="1"/>
</dbReference>
<dbReference type="EMBL" id="HBGA01127209">
    <property type="protein sequence ID" value="CAD9035868.1"/>
    <property type="molecule type" value="Transcribed_RNA"/>
</dbReference>
<sequence>MPHDPRNQQQVLEYYLHSALSYLARLEDSRTKMYSILLAYRNDSRGLTRARRVLETIFSFLRPTAKDRPLALDVRLGVACTKEGWNWHAWMCPNAGSLYAMNHVVWLQANDLREAIHFLENGGHLPDSVKIAIQNAAVVAHRWGVEVPLDLLPDAQDLFMEEPQVVEQHQRYPDMSMQHAINYEHDAAPPAKRPRGRPPKVSAQPDPTDNMQRCPAMYAPIGSATGGPGTPPDIGNTMSGLTTTGAPHGPRAGASGSQLNHPQIQMTPNNTDAQAAPRRRGRPPGTGKNQILARQRMLEEQSCGTGFDDAHWEQPVQRPKKAYCLCRGADDGEWMVACASCDEWFHGHCVGITEPKEQRMVSNDPSWLCPPCERRRRLGQ</sequence>
<evidence type="ECO:0000256" key="3">
    <source>
        <dbReference type="ARBA" id="ARBA00022771"/>
    </source>
</evidence>
<evidence type="ECO:0000256" key="7">
    <source>
        <dbReference type="SAM" id="MobiDB-lite"/>
    </source>
</evidence>
<dbReference type="SMART" id="SM00249">
    <property type="entry name" value="PHD"/>
    <property type="match status" value="1"/>
</dbReference>
<evidence type="ECO:0000256" key="5">
    <source>
        <dbReference type="ARBA" id="ARBA00023242"/>
    </source>
</evidence>
<keyword evidence="4" id="KW-0862">Zinc</keyword>
<keyword evidence="2" id="KW-0479">Metal-binding</keyword>
<dbReference type="GO" id="GO:0045893">
    <property type="term" value="P:positive regulation of DNA-templated transcription"/>
    <property type="evidence" value="ECO:0007669"/>
    <property type="project" value="TreeGrafter"/>
</dbReference>
<dbReference type="InterPro" id="IPR019786">
    <property type="entry name" value="Zinc_finger_PHD-type_CS"/>
</dbReference>
<evidence type="ECO:0000313" key="9">
    <source>
        <dbReference type="EMBL" id="CAD9035868.1"/>
    </source>
</evidence>
<protein>
    <recommendedName>
        <fullName evidence="8">PHD-type domain-containing protein</fullName>
    </recommendedName>
</protein>
<evidence type="ECO:0000256" key="6">
    <source>
        <dbReference type="PROSITE-ProRule" id="PRU00146"/>
    </source>
</evidence>
<dbReference type="InterPro" id="IPR013083">
    <property type="entry name" value="Znf_RING/FYVE/PHD"/>
</dbReference>
<dbReference type="Pfam" id="PF00628">
    <property type="entry name" value="PHD"/>
    <property type="match status" value="1"/>
</dbReference>
<dbReference type="PANTHER" id="PTHR46174">
    <property type="entry name" value="CXXC-TYPE ZINC FINGER PROTEIN 1"/>
    <property type="match status" value="1"/>
</dbReference>
<feature type="region of interest" description="Disordered" evidence="7">
    <location>
        <begin position="187"/>
        <end position="289"/>
    </location>
</feature>
<proteinExistence type="predicted"/>
<dbReference type="InterPro" id="IPR037869">
    <property type="entry name" value="Spp1/CFP1"/>
</dbReference>
<organism evidence="9">
    <name type="scientific">Eutreptiella gymnastica</name>
    <dbReference type="NCBI Taxonomy" id="73025"/>
    <lineage>
        <taxon>Eukaryota</taxon>
        <taxon>Discoba</taxon>
        <taxon>Euglenozoa</taxon>
        <taxon>Euglenida</taxon>
        <taxon>Spirocuta</taxon>
        <taxon>Euglenophyceae</taxon>
        <taxon>Eutreptiales</taxon>
        <taxon>Eutreptiaceae</taxon>
        <taxon>Eutreptiella</taxon>
    </lineage>
</organism>
<dbReference type="PANTHER" id="PTHR46174:SF1">
    <property type="entry name" value="CXXC-TYPE ZINC FINGER PROTEIN 1"/>
    <property type="match status" value="1"/>
</dbReference>
<dbReference type="InterPro" id="IPR011011">
    <property type="entry name" value="Znf_FYVE_PHD"/>
</dbReference>
<evidence type="ECO:0000256" key="2">
    <source>
        <dbReference type="ARBA" id="ARBA00022723"/>
    </source>
</evidence>
<accession>A0A7S1NRK7</accession>
<evidence type="ECO:0000256" key="4">
    <source>
        <dbReference type="ARBA" id="ARBA00022833"/>
    </source>
</evidence>
<dbReference type="InterPro" id="IPR019787">
    <property type="entry name" value="Znf_PHD-finger"/>
</dbReference>
<reference evidence="9" key="1">
    <citation type="submission" date="2021-01" db="EMBL/GenBank/DDBJ databases">
        <authorList>
            <person name="Corre E."/>
            <person name="Pelletier E."/>
            <person name="Niang G."/>
            <person name="Scheremetjew M."/>
            <person name="Finn R."/>
            <person name="Kale V."/>
            <person name="Holt S."/>
            <person name="Cochrane G."/>
            <person name="Meng A."/>
            <person name="Brown T."/>
            <person name="Cohen L."/>
        </authorList>
    </citation>
    <scope>NUCLEOTIDE SEQUENCE</scope>
    <source>
        <strain evidence="9">NIES-381</strain>
    </source>
</reference>
<dbReference type="GO" id="GO:0048188">
    <property type="term" value="C:Set1C/COMPASS complex"/>
    <property type="evidence" value="ECO:0007669"/>
    <property type="project" value="InterPro"/>
</dbReference>
<feature type="compositionally biased region" description="Polar residues" evidence="7">
    <location>
        <begin position="255"/>
        <end position="273"/>
    </location>
</feature>
<evidence type="ECO:0000256" key="1">
    <source>
        <dbReference type="ARBA" id="ARBA00004123"/>
    </source>
</evidence>
<dbReference type="PROSITE" id="PS01359">
    <property type="entry name" value="ZF_PHD_1"/>
    <property type="match status" value="1"/>
</dbReference>
<dbReference type="PROSITE" id="PS50016">
    <property type="entry name" value="ZF_PHD_2"/>
    <property type="match status" value="1"/>
</dbReference>
<feature type="compositionally biased region" description="Polar residues" evidence="7">
    <location>
        <begin position="236"/>
        <end position="245"/>
    </location>
</feature>
<dbReference type="InterPro" id="IPR001965">
    <property type="entry name" value="Znf_PHD"/>
</dbReference>
<dbReference type="SUPFAM" id="SSF57903">
    <property type="entry name" value="FYVE/PHD zinc finger"/>
    <property type="match status" value="1"/>
</dbReference>
<dbReference type="AlphaFoldDB" id="A0A7S1NRK7"/>
<comment type="subcellular location">
    <subcellularLocation>
        <location evidence="1">Nucleus</location>
    </subcellularLocation>
</comment>
<evidence type="ECO:0000259" key="8">
    <source>
        <dbReference type="PROSITE" id="PS50016"/>
    </source>
</evidence>